<evidence type="ECO:0000256" key="1">
    <source>
        <dbReference type="SAM" id="MobiDB-lite"/>
    </source>
</evidence>
<dbReference type="Proteomes" id="UP000649739">
    <property type="component" value="Unassembled WGS sequence"/>
</dbReference>
<sequence length="118" mass="12760">MTSVRQKEPATRRRKGSAAPEGRATGVDARRAGSASSIAQVRLQADEFAELRAAMQQLSLTTTSEALREGVRLLVREAREIATAGEIQRFYGGQPAPLPEGVAPVTEEELALADNEQW</sequence>
<dbReference type="EMBL" id="BMQB01000007">
    <property type="protein sequence ID" value="GGK01753.1"/>
    <property type="molecule type" value="Genomic_DNA"/>
</dbReference>
<keyword evidence="3" id="KW-1185">Reference proteome</keyword>
<dbReference type="RefSeq" id="WP_229784142.1">
    <property type="nucleotide sequence ID" value="NZ_BMQB01000007.1"/>
</dbReference>
<reference evidence="2" key="1">
    <citation type="journal article" date="2014" name="Int. J. Syst. Evol. Microbiol.">
        <title>Complete genome sequence of Corynebacterium casei LMG S-19264T (=DSM 44701T), isolated from a smear-ripened cheese.</title>
        <authorList>
            <consortium name="US DOE Joint Genome Institute (JGI-PGF)"/>
            <person name="Walter F."/>
            <person name="Albersmeier A."/>
            <person name="Kalinowski J."/>
            <person name="Ruckert C."/>
        </authorList>
    </citation>
    <scope>NUCLEOTIDE SEQUENCE</scope>
    <source>
        <strain evidence="2">JCM 3090</strain>
    </source>
</reference>
<evidence type="ECO:0000313" key="3">
    <source>
        <dbReference type="Proteomes" id="UP000649739"/>
    </source>
</evidence>
<feature type="region of interest" description="Disordered" evidence="1">
    <location>
        <begin position="1"/>
        <end position="31"/>
    </location>
</feature>
<accession>A0A8J3BAX3</accession>
<gene>
    <name evidence="2" type="ORF">GCM10010123_34570</name>
</gene>
<comment type="caution">
    <text evidence="2">The sequence shown here is derived from an EMBL/GenBank/DDBJ whole genome shotgun (WGS) entry which is preliminary data.</text>
</comment>
<protein>
    <submittedName>
        <fullName evidence="2">Uncharacterized protein</fullName>
    </submittedName>
</protein>
<proteinExistence type="predicted"/>
<feature type="compositionally biased region" description="Basic and acidic residues" evidence="1">
    <location>
        <begin position="1"/>
        <end position="11"/>
    </location>
</feature>
<dbReference type="AlphaFoldDB" id="A0A8J3BAX3"/>
<evidence type="ECO:0000313" key="2">
    <source>
        <dbReference type="EMBL" id="GGK01753.1"/>
    </source>
</evidence>
<name>A0A8J3BAX3_9ACTN</name>
<organism evidence="2 3">
    <name type="scientific">Pilimelia anulata</name>
    <dbReference type="NCBI Taxonomy" id="53371"/>
    <lineage>
        <taxon>Bacteria</taxon>
        <taxon>Bacillati</taxon>
        <taxon>Actinomycetota</taxon>
        <taxon>Actinomycetes</taxon>
        <taxon>Micromonosporales</taxon>
        <taxon>Micromonosporaceae</taxon>
        <taxon>Pilimelia</taxon>
    </lineage>
</organism>
<reference evidence="2" key="2">
    <citation type="submission" date="2020-09" db="EMBL/GenBank/DDBJ databases">
        <authorList>
            <person name="Sun Q."/>
            <person name="Ohkuma M."/>
        </authorList>
    </citation>
    <scope>NUCLEOTIDE SEQUENCE</scope>
    <source>
        <strain evidence="2">JCM 3090</strain>
    </source>
</reference>